<proteinExistence type="predicted"/>
<evidence type="ECO:0000256" key="1">
    <source>
        <dbReference type="SAM" id="MobiDB-lite"/>
    </source>
</evidence>
<feature type="region of interest" description="Disordered" evidence="1">
    <location>
        <begin position="1"/>
        <end position="28"/>
    </location>
</feature>
<dbReference type="EMBL" id="RQTK01000904">
    <property type="protein sequence ID" value="RUS73756.1"/>
    <property type="molecule type" value="Genomic_DNA"/>
</dbReference>
<dbReference type="Proteomes" id="UP000271974">
    <property type="component" value="Unassembled WGS sequence"/>
</dbReference>
<name>A0A433SWS7_ELYCH</name>
<organism evidence="2 3">
    <name type="scientific">Elysia chlorotica</name>
    <name type="common">Eastern emerald elysia</name>
    <name type="synonym">Sea slug</name>
    <dbReference type="NCBI Taxonomy" id="188477"/>
    <lineage>
        <taxon>Eukaryota</taxon>
        <taxon>Metazoa</taxon>
        <taxon>Spiralia</taxon>
        <taxon>Lophotrochozoa</taxon>
        <taxon>Mollusca</taxon>
        <taxon>Gastropoda</taxon>
        <taxon>Heterobranchia</taxon>
        <taxon>Euthyneura</taxon>
        <taxon>Panpulmonata</taxon>
        <taxon>Sacoglossa</taxon>
        <taxon>Placobranchoidea</taxon>
        <taxon>Plakobranchidae</taxon>
        <taxon>Elysia</taxon>
    </lineage>
</organism>
<evidence type="ECO:0000313" key="2">
    <source>
        <dbReference type="EMBL" id="RUS73756.1"/>
    </source>
</evidence>
<keyword evidence="3" id="KW-1185">Reference proteome</keyword>
<dbReference type="AlphaFoldDB" id="A0A433SWS7"/>
<sequence length="358" mass="39146">MMHAQQSSVRESATENGRQGNYTYSGSNNQRLRIYPVKTAASTKESVTKESKKISVKKIMTTTTARYLGQKVVTRNHKTITSTDTTCDRVVLQKSLLEIPLSGEGYSVTATGTSSSRGACLGLLRAYTAQLAVGADSSHGGEMCTPIAPKAEPIEHGDGHEYCSNNIYSIDKEGGLRENKLDICSDLDDMDCSKPSIYTKLDIETYDSNNPVDQQSYHVPPKSEVQCRKLQDVSTHHCHTCEGTTQTQSGKTIQLQEGNKSSAEACTGVCRTLQAKQEHTVLQANCAVLPQTRPTASSHDAVGLPRSPAASRDPCPALGQYRGWSCLDYASIWPIRQLVQDTESKTKHVSCYKDYLVL</sequence>
<evidence type="ECO:0000313" key="3">
    <source>
        <dbReference type="Proteomes" id="UP000271974"/>
    </source>
</evidence>
<reference evidence="2 3" key="1">
    <citation type="submission" date="2019-01" db="EMBL/GenBank/DDBJ databases">
        <title>A draft genome assembly of the solar-powered sea slug Elysia chlorotica.</title>
        <authorList>
            <person name="Cai H."/>
            <person name="Li Q."/>
            <person name="Fang X."/>
            <person name="Li J."/>
            <person name="Curtis N.E."/>
            <person name="Altenburger A."/>
            <person name="Shibata T."/>
            <person name="Feng M."/>
            <person name="Maeda T."/>
            <person name="Schwartz J.A."/>
            <person name="Shigenobu S."/>
            <person name="Lundholm N."/>
            <person name="Nishiyama T."/>
            <person name="Yang H."/>
            <person name="Hasebe M."/>
            <person name="Li S."/>
            <person name="Pierce S.K."/>
            <person name="Wang J."/>
        </authorList>
    </citation>
    <scope>NUCLEOTIDE SEQUENCE [LARGE SCALE GENOMIC DNA]</scope>
    <source>
        <strain evidence="2">EC2010</strain>
        <tissue evidence="2">Whole organism of an adult</tissue>
    </source>
</reference>
<gene>
    <name evidence="2" type="ORF">EGW08_018493</name>
</gene>
<accession>A0A433SWS7</accession>
<comment type="caution">
    <text evidence="2">The sequence shown here is derived from an EMBL/GenBank/DDBJ whole genome shotgun (WGS) entry which is preliminary data.</text>
</comment>
<dbReference type="OrthoDB" id="10673988at2759"/>
<protein>
    <submittedName>
        <fullName evidence="2">Uncharacterized protein</fullName>
    </submittedName>
</protein>